<sequence>MNYQQYGQLGRLSQTQELPRGRVNQLRSSTESLPTFASSKESRIGKGQGHIPENDLDQQSNPSRHGSRDNLDSDYQSSVEINQNSVDFHGNVYPLPGNQFQGQLSRQASQSDLLSDHSLSDRENVLRRSIEDFHKFKEAYREFQGQAAHLPETGYYANGDIQPMPSHQHYHAAEHPYDQGHYAHFHNPDHITAHPMHHHGYDEHYHGNAHHEAHHHFRNIYTDRPYHMIGDREEAEGGNVVDSMGYYHHNYQNHGYHAGGHIDQSDQGIPNYNSQAFQSADQGFFSHNNEKTAVETTVLPTQTSVKSTTQPSQSAPSGRKLPQVTYRLQNVSNDAHKDQNKNMNIVAQSKSRDKSVEGKDKVSEGIALKVKYDRDSGGKRESERSDRESSEQTVETEFMEQGLCALSYMLFSAFPRNLFRRPGGGFGRGVPSLR</sequence>
<feature type="compositionally biased region" description="Polar residues" evidence="1">
    <location>
        <begin position="1"/>
        <end position="17"/>
    </location>
</feature>
<dbReference type="Proteomes" id="UP000828390">
    <property type="component" value="Unassembled WGS sequence"/>
</dbReference>
<feature type="region of interest" description="Disordered" evidence="1">
    <location>
        <begin position="1"/>
        <end position="74"/>
    </location>
</feature>
<dbReference type="EMBL" id="JAIWYP010000002">
    <property type="protein sequence ID" value="KAH3868061.1"/>
    <property type="molecule type" value="Genomic_DNA"/>
</dbReference>
<reference evidence="2" key="2">
    <citation type="submission" date="2020-11" db="EMBL/GenBank/DDBJ databases">
        <authorList>
            <person name="McCartney M.A."/>
            <person name="Auch B."/>
            <person name="Kono T."/>
            <person name="Mallez S."/>
            <person name="Becker A."/>
            <person name="Gohl D.M."/>
            <person name="Silverstein K.A.T."/>
            <person name="Koren S."/>
            <person name="Bechman K.B."/>
            <person name="Herman A."/>
            <person name="Abrahante J.E."/>
            <person name="Garbe J."/>
        </authorList>
    </citation>
    <scope>NUCLEOTIDE SEQUENCE</scope>
    <source>
        <strain evidence="2">Duluth1</strain>
        <tissue evidence="2">Whole animal</tissue>
    </source>
</reference>
<accession>A0A9D4M456</accession>
<feature type="compositionally biased region" description="Basic and acidic residues" evidence="1">
    <location>
        <begin position="350"/>
        <end position="363"/>
    </location>
</feature>
<evidence type="ECO:0000313" key="2">
    <source>
        <dbReference type="EMBL" id="KAH3868061.1"/>
    </source>
</evidence>
<organism evidence="2 3">
    <name type="scientific">Dreissena polymorpha</name>
    <name type="common">Zebra mussel</name>
    <name type="synonym">Mytilus polymorpha</name>
    <dbReference type="NCBI Taxonomy" id="45954"/>
    <lineage>
        <taxon>Eukaryota</taxon>
        <taxon>Metazoa</taxon>
        <taxon>Spiralia</taxon>
        <taxon>Lophotrochozoa</taxon>
        <taxon>Mollusca</taxon>
        <taxon>Bivalvia</taxon>
        <taxon>Autobranchia</taxon>
        <taxon>Heteroconchia</taxon>
        <taxon>Euheterodonta</taxon>
        <taxon>Imparidentia</taxon>
        <taxon>Neoheterodontei</taxon>
        <taxon>Myida</taxon>
        <taxon>Dreissenoidea</taxon>
        <taxon>Dreissenidae</taxon>
        <taxon>Dreissena</taxon>
    </lineage>
</organism>
<evidence type="ECO:0000313" key="3">
    <source>
        <dbReference type="Proteomes" id="UP000828390"/>
    </source>
</evidence>
<feature type="compositionally biased region" description="Basic and acidic residues" evidence="1">
    <location>
        <begin position="370"/>
        <end position="390"/>
    </location>
</feature>
<name>A0A9D4M456_DREPO</name>
<feature type="compositionally biased region" description="Polar residues" evidence="1">
    <location>
        <begin position="298"/>
        <end position="316"/>
    </location>
</feature>
<comment type="caution">
    <text evidence="2">The sequence shown here is derived from an EMBL/GenBank/DDBJ whole genome shotgun (WGS) entry which is preliminary data.</text>
</comment>
<keyword evidence="3" id="KW-1185">Reference proteome</keyword>
<feature type="region of interest" description="Disordered" evidence="1">
    <location>
        <begin position="298"/>
        <end position="396"/>
    </location>
</feature>
<proteinExistence type="predicted"/>
<reference evidence="2" key="1">
    <citation type="journal article" date="2019" name="bioRxiv">
        <title>The Genome of the Zebra Mussel, Dreissena polymorpha: A Resource for Invasive Species Research.</title>
        <authorList>
            <person name="McCartney M.A."/>
            <person name="Auch B."/>
            <person name="Kono T."/>
            <person name="Mallez S."/>
            <person name="Zhang Y."/>
            <person name="Obille A."/>
            <person name="Becker A."/>
            <person name="Abrahante J.E."/>
            <person name="Garbe J."/>
            <person name="Badalamenti J.P."/>
            <person name="Herman A."/>
            <person name="Mangelson H."/>
            <person name="Liachko I."/>
            <person name="Sullivan S."/>
            <person name="Sone E.D."/>
            <person name="Koren S."/>
            <person name="Silverstein K.A.T."/>
            <person name="Beckman K.B."/>
            <person name="Gohl D.M."/>
        </authorList>
    </citation>
    <scope>NUCLEOTIDE SEQUENCE</scope>
    <source>
        <strain evidence="2">Duluth1</strain>
        <tissue evidence="2">Whole animal</tissue>
    </source>
</reference>
<gene>
    <name evidence="2" type="ORF">DPMN_031197</name>
</gene>
<protein>
    <submittedName>
        <fullName evidence="2">Uncharacterized protein</fullName>
    </submittedName>
</protein>
<feature type="compositionally biased region" description="Polar residues" evidence="1">
    <location>
        <begin position="25"/>
        <end position="39"/>
    </location>
</feature>
<evidence type="ECO:0000256" key="1">
    <source>
        <dbReference type="SAM" id="MobiDB-lite"/>
    </source>
</evidence>
<dbReference type="AlphaFoldDB" id="A0A9D4M456"/>